<keyword evidence="1" id="KW-0472">Membrane</keyword>
<dbReference type="HOGENOM" id="CLU_094507_1_0_9"/>
<keyword evidence="1" id="KW-1133">Transmembrane helix</keyword>
<proteinExistence type="predicted"/>
<organism evidence="2 3">
    <name type="scientific">Desulfosporosinus meridiei (strain ATCC BAA-275 / DSM 13257 / KCTC 12902 / NCIMB 13706 / S10)</name>
    <dbReference type="NCBI Taxonomy" id="768704"/>
    <lineage>
        <taxon>Bacteria</taxon>
        <taxon>Bacillati</taxon>
        <taxon>Bacillota</taxon>
        <taxon>Clostridia</taxon>
        <taxon>Eubacteriales</taxon>
        <taxon>Desulfitobacteriaceae</taxon>
        <taxon>Desulfosporosinus</taxon>
    </lineage>
</organism>
<feature type="transmembrane region" description="Helical" evidence="1">
    <location>
        <begin position="62"/>
        <end position="80"/>
    </location>
</feature>
<reference evidence="2 3" key="1">
    <citation type="journal article" date="2012" name="J. Bacteriol.">
        <title>Complete genome sequences of Desulfosporosinus orientis DSM765T, Desulfosporosinus youngiae DSM17734T, Desulfosporosinus meridiei DSM13257T, and Desulfosporosinus acidiphilus DSM22704T.</title>
        <authorList>
            <person name="Pester M."/>
            <person name="Brambilla E."/>
            <person name="Alazard D."/>
            <person name="Rattei T."/>
            <person name="Weinmaier T."/>
            <person name="Han J."/>
            <person name="Lucas S."/>
            <person name="Lapidus A."/>
            <person name="Cheng J.F."/>
            <person name="Goodwin L."/>
            <person name="Pitluck S."/>
            <person name="Peters L."/>
            <person name="Ovchinnikova G."/>
            <person name="Teshima H."/>
            <person name="Detter J.C."/>
            <person name="Han C.S."/>
            <person name="Tapia R."/>
            <person name="Land M.L."/>
            <person name="Hauser L."/>
            <person name="Kyrpides N.C."/>
            <person name="Ivanova N.N."/>
            <person name="Pagani I."/>
            <person name="Huntmann M."/>
            <person name="Wei C.L."/>
            <person name="Davenport K.W."/>
            <person name="Daligault H."/>
            <person name="Chain P.S."/>
            <person name="Chen A."/>
            <person name="Mavromatis K."/>
            <person name="Markowitz V."/>
            <person name="Szeto E."/>
            <person name="Mikhailova N."/>
            <person name="Pati A."/>
            <person name="Wagner M."/>
            <person name="Woyke T."/>
            <person name="Ollivier B."/>
            <person name="Klenk H.P."/>
            <person name="Spring S."/>
            <person name="Loy A."/>
        </authorList>
    </citation>
    <scope>NUCLEOTIDE SEQUENCE [LARGE SCALE GENOMIC DNA]</scope>
    <source>
        <strain evidence="3">ATCC BAA-275 / DSM 13257 / NCIMB 13706 / S10</strain>
    </source>
</reference>
<dbReference type="eggNOG" id="ENOG5031Z68">
    <property type="taxonomic scope" value="Bacteria"/>
</dbReference>
<dbReference type="EMBL" id="CP003629">
    <property type="protein sequence ID" value="AFQ45623.1"/>
    <property type="molecule type" value="Genomic_DNA"/>
</dbReference>
<dbReference type="KEGG" id="dmi:Desmer_3787"/>
<dbReference type="OrthoDB" id="1795989at2"/>
<accession>J7J2U3</accession>
<feature type="transmembrane region" description="Helical" evidence="1">
    <location>
        <begin position="108"/>
        <end position="133"/>
    </location>
</feature>
<reference evidence="3" key="2">
    <citation type="submission" date="2012-08" db="EMBL/GenBank/DDBJ databases">
        <title>Finished genome of Desulfosporosinus meridiei DSM 13257.</title>
        <authorList>
            <person name="Huntemann M."/>
            <person name="Wei C.-L."/>
            <person name="Han J."/>
            <person name="Detter J.C."/>
            <person name="Han C."/>
            <person name="Davenport K."/>
            <person name="Daligault H."/>
            <person name="Erkkila T."/>
            <person name="Gu W."/>
            <person name="Munk A.C.C."/>
            <person name="Teshima H."/>
            <person name="Xu Y."/>
            <person name="Chain P."/>
            <person name="Tapia R."/>
            <person name="Chen A."/>
            <person name="Krypides N."/>
            <person name="Mavromatis K."/>
            <person name="Markowitz V."/>
            <person name="Szeto E."/>
            <person name="Ivanova N."/>
            <person name="Mikhailova N."/>
            <person name="Ovchinnikova G."/>
            <person name="Pagani I."/>
            <person name="Pati A."/>
            <person name="Goodwin L."/>
            <person name="Peters L."/>
            <person name="Pitluck S."/>
            <person name="Woyke T."/>
            <person name="Pester M."/>
            <person name="Spring S."/>
            <person name="Ollivier B."/>
            <person name="Rattei T."/>
            <person name="Klenk H.-P."/>
            <person name="Wagner M."/>
            <person name="Loy A."/>
        </authorList>
    </citation>
    <scope>NUCLEOTIDE SEQUENCE [LARGE SCALE GENOMIC DNA]</scope>
    <source>
        <strain evidence="3">ATCC BAA-275 / DSM 13257 / NCIMB 13706 / S10</strain>
    </source>
</reference>
<feature type="transmembrane region" description="Helical" evidence="1">
    <location>
        <begin position="20"/>
        <end position="42"/>
    </location>
</feature>
<feature type="transmembrane region" description="Helical" evidence="1">
    <location>
        <begin position="218"/>
        <end position="236"/>
    </location>
</feature>
<evidence type="ECO:0000256" key="1">
    <source>
        <dbReference type="SAM" id="Phobius"/>
    </source>
</evidence>
<gene>
    <name evidence="2" type="ordered locus">Desmer_3787</name>
</gene>
<evidence type="ECO:0000313" key="3">
    <source>
        <dbReference type="Proteomes" id="UP000005262"/>
    </source>
</evidence>
<dbReference type="STRING" id="768704.Desmer_3787"/>
<dbReference type="AlphaFoldDB" id="J7J2U3"/>
<feature type="transmembrane region" description="Helical" evidence="1">
    <location>
        <begin position="180"/>
        <end position="198"/>
    </location>
</feature>
<feature type="transmembrane region" description="Helical" evidence="1">
    <location>
        <begin position="153"/>
        <end position="173"/>
    </location>
</feature>
<dbReference type="Proteomes" id="UP000005262">
    <property type="component" value="Chromosome"/>
</dbReference>
<dbReference type="RefSeq" id="WP_014904532.1">
    <property type="nucleotide sequence ID" value="NC_018515.1"/>
</dbReference>
<keyword evidence="1" id="KW-0812">Transmembrane</keyword>
<sequence>MSLKKIDPLSISLRLYFYKLKGYSVLLYGLILAQIIALLFSLNGISYMSSNNGELSVSVNTYSASLVIVFSLFWIFYTAIQLTTKRYKRIEIPLVANNITGHLSDMGFLMTASLFGGLTSSLTGVLLRVIMYFTFKRSQLIVDQFFLPFTDLLLGTAVAALYMVLISAIGYLIGVLTKVSMAFVIVIPAMIFGLLRVYTDFIQTLVAFFTRETSFPIFVLKVLITSMLLFGFSFLLSNRREAVQ</sequence>
<keyword evidence="3" id="KW-1185">Reference proteome</keyword>
<protein>
    <submittedName>
        <fullName evidence="2">Uncharacterized protein</fullName>
    </submittedName>
</protein>
<evidence type="ECO:0000313" key="2">
    <source>
        <dbReference type="EMBL" id="AFQ45623.1"/>
    </source>
</evidence>
<name>J7J2U3_DESMD</name>